<evidence type="ECO:0000313" key="3">
    <source>
        <dbReference type="Proteomes" id="UP000008840"/>
    </source>
</evidence>
<evidence type="ECO:0000256" key="1">
    <source>
        <dbReference type="PROSITE-ProRule" id="PRU00023"/>
    </source>
</evidence>
<dbReference type="KEGG" id="sml:Smlt3029"/>
<dbReference type="PROSITE" id="PS50088">
    <property type="entry name" value="ANK_REPEAT"/>
    <property type="match status" value="1"/>
</dbReference>
<keyword evidence="1" id="KW-0040">ANK repeat</keyword>
<gene>
    <name evidence="2" type="ordered locus">Smlt3029</name>
</gene>
<feature type="repeat" description="ANK" evidence="1">
    <location>
        <begin position="93"/>
        <end position="125"/>
    </location>
</feature>
<dbReference type="SUPFAM" id="SSF48403">
    <property type="entry name" value="Ankyrin repeat"/>
    <property type="match status" value="1"/>
</dbReference>
<dbReference type="Pfam" id="PF12796">
    <property type="entry name" value="Ank_2"/>
    <property type="match status" value="1"/>
</dbReference>
<dbReference type="AlphaFoldDB" id="B2FJK0"/>
<sequence length="188" mass="20389">MRRKWSVESRGVAFIACVPDAGSVRATMHLCNGVPRSGGSLHVKWKQCLENGLGGNAPMNAVDPELKRLLARFDECHTFEGCELTSPESHGIDDDTPLHIAAFNNDVDLLKELMPFVTNIDVLGDIGLTPMANAVISESLEAVVYLLSCGADPMILDEVGDSVLDIMKMRPVFNQLVEQIESELPGAV</sequence>
<dbReference type="InterPro" id="IPR036770">
    <property type="entry name" value="Ankyrin_rpt-contain_sf"/>
</dbReference>
<dbReference type="eggNOG" id="COG0666">
    <property type="taxonomic scope" value="Bacteria"/>
</dbReference>
<dbReference type="EMBL" id="AM743169">
    <property type="protein sequence ID" value="CAQ46479.1"/>
    <property type="molecule type" value="Genomic_DNA"/>
</dbReference>
<dbReference type="InterPro" id="IPR002110">
    <property type="entry name" value="Ankyrin_rpt"/>
</dbReference>
<protein>
    <submittedName>
        <fullName evidence="2">Uncharacterized protein</fullName>
    </submittedName>
</protein>
<dbReference type="Proteomes" id="UP000008840">
    <property type="component" value="Chromosome"/>
</dbReference>
<dbReference type="Gene3D" id="1.25.40.20">
    <property type="entry name" value="Ankyrin repeat-containing domain"/>
    <property type="match status" value="1"/>
</dbReference>
<dbReference type="EnsemblBacteria" id="CAQ46479">
    <property type="protein sequence ID" value="CAQ46479"/>
    <property type="gene ID" value="Smlt3029"/>
</dbReference>
<dbReference type="HOGENOM" id="CLU_123919_0_0_6"/>
<proteinExistence type="predicted"/>
<accession>B2FJK0</accession>
<evidence type="ECO:0000313" key="2">
    <source>
        <dbReference type="EMBL" id="CAQ46479.1"/>
    </source>
</evidence>
<keyword evidence="3" id="KW-1185">Reference proteome</keyword>
<name>B2FJK0_STRMK</name>
<dbReference type="SMART" id="SM00248">
    <property type="entry name" value="ANK"/>
    <property type="match status" value="2"/>
</dbReference>
<dbReference type="PROSITE" id="PS50297">
    <property type="entry name" value="ANK_REP_REGION"/>
    <property type="match status" value="1"/>
</dbReference>
<reference evidence="2 3" key="1">
    <citation type="journal article" date="2008" name="Genome Biol.">
        <title>The complete genome, comparative and functional analysis of Stenotrophomonas maltophilia reveals an organism heavily shielded by drug resistance determinants.</title>
        <authorList>
            <person name="Crossman L.C."/>
            <person name="Gould V.C."/>
            <person name="Dow J.M."/>
            <person name="Vernikos G.S."/>
            <person name="Okazaki A."/>
            <person name="Sebaihia M."/>
            <person name="Saunders D."/>
            <person name="Arrowsmith C."/>
            <person name="Carver T."/>
            <person name="Peters N."/>
            <person name="Adlem E."/>
            <person name="Kerhornou A."/>
            <person name="Lord A."/>
            <person name="Murphy L."/>
            <person name="Seeger K."/>
            <person name="Squares R."/>
            <person name="Rutter S."/>
            <person name="Quail M.A."/>
            <person name="Rajandream M.A."/>
            <person name="Harris D."/>
            <person name="Churcher C."/>
            <person name="Bentley S.D."/>
            <person name="Parkhill J."/>
            <person name="Thomson N.R."/>
            <person name="Avison M.B."/>
        </authorList>
    </citation>
    <scope>NUCLEOTIDE SEQUENCE [LARGE SCALE GENOMIC DNA]</scope>
    <source>
        <strain evidence="2 3">K279a</strain>
    </source>
</reference>
<organism evidence="2 3">
    <name type="scientific">Stenotrophomonas maltophilia (strain K279a)</name>
    <dbReference type="NCBI Taxonomy" id="522373"/>
    <lineage>
        <taxon>Bacteria</taxon>
        <taxon>Pseudomonadati</taxon>
        <taxon>Pseudomonadota</taxon>
        <taxon>Gammaproteobacteria</taxon>
        <taxon>Lysobacterales</taxon>
        <taxon>Lysobacteraceae</taxon>
        <taxon>Stenotrophomonas</taxon>
        <taxon>Stenotrophomonas maltophilia group</taxon>
    </lineage>
</organism>